<dbReference type="EMBL" id="JAUGQQ010000003">
    <property type="protein sequence ID" value="MDN3724236.1"/>
    <property type="molecule type" value="Genomic_DNA"/>
</dbReference>
<comment type="caution">
    <text evidence="1">The sequence shown here is derived from an EMBL/GenBank/DDBJ whole genome shotgun (WGS) entry which is preliminary data.</text>
</comment>
<accession>A0ABT8DJW5</accession>
<proteinExistence type="predicted"/>
<protein>
    <submittedName>
        <fullName evidence="1">Uncharacterized protein</fullName>
    </submittedName>
</protein>
<dbReference type="RefSeq" id="WP_290254325.1">
    <property type="nucleotide sequence ID" value="NZ_JAUGQQ010000003.1"/>
</dbReference>
<dbReference type="Proteomes" id="UP001244787">
    <property type="component" value="Unassembled WGS sequence"/>
</dbReference>
<keyword evidence="2" id="KW-1185">Reference proteome</keyword>
<evidence type="ECO:0000313" key="1">
    <source>
        <dbReference type="EMBL" id="MDN3724236.1"/>
    </source>
</evidence>
<organism evidence="1 2">
    <name type="scientific">Aequorivita aurantiaca</name>
    <dbReference type="NCBI Taxonomy" id="3053356"/>
    <lineage>
        <taxon>Bacteria</taxon>
        <taxon>Pseudomonadati</taxon>
        <taxon>Bacteroidota</taxon>
        <taxon>Flavobacteriia</taxon>
        <taxon>Flavobacteriales</taxon>
        <taxon>Flavobacteriaceae</taxon>
        <taxon>Aequorivita</taxon>
    </lineage>
</organism>
<sequence length="128" mass="14463">MQQFNFKEGKNLMYVAARAFPDDIFLAHQELHSLVRVKTNREYFGIAFADKNGKIQYKAAVTEIFKGEAAVLGMETCLLKKGNYPSISIPSTNTDVSEAEKSFIILLIDPSKNNINVTPWDRTAEIFK</sequence>
<name>A0ABT8DJW5_9FLAO</name>
<evidence type="ECO:0000313" key="2">
    <source>
        <dbReference type="Proteomes" id="UP001244787"/>
    </source>
</evidence>
<gene>
    <name evidence="1" type="ORF">QRD02_07565</name>
</gene>
<reference evidence="1 2" key="1">
    <citation type="submission" date="2023-06" db="EMBL/GenBank/DDBJ databases">
        <authorList>
            <person name="Ye Y.-Q."/>
            <person name="Du Z.-J."/>
        </authorList>
    </citation>
    <scope>NUCLEOTIDE SEQUENCE [LARGE SCALE GENOMIC DNA]</scope>
    <source>
        <strain evidence="1 2">SDUM287046</strain>
    </source>
</reference>